<protein>
    <submittedName>
        <fullName evidence="2">Uncharacterized protein</fullName>
    </submittedName>
</protein>
<evidence type="ECO:0000256" key="1">
    <source>
        <dbReference type="SAM" id="MobiDB-lite"/>
    </source>
</evidence>
<dbReference type="AlphaFoldDB" id="A0AAW0L5H9"/>
<dbReference type="EMBL" id="PKMF04000159">
    <property type="protein sequence ID" value="KAK7846218.1"/>
    <property type="molecule type" value="Genomic_DNA"/>
</dbReference>
<accession>A0AAW0L5H9</accession>
<comment type="caution">
    <text evidence="2">The sequence shown here is derived from an EMBL/GenBank/DDBJ whole genome shotgun (WGS) entry which is preliminary data.</text>
</comment>
<reference evidence="2 3" key="1">
    <citation type="journal article" date="2018" name="Sci. Data">
        <title>The draft genome sequence of cork oak.</title>
        <authorList>
            <person name="Ramos A.M."/>
            <person name="Usie A."/>
            <person name="Barbosa P."/>
            <person name="Barros P.M."/>
            <person name="Capote T."/>
            <person name="Chaves I."/>
            <person name="Simoes F."/>
            <person name="Abreu I."/>
            <person name="Carrasquinho I."/>
            <person name="Faro C."/>
            <person name="Guimaraes J.B."/>
            <person name="Mendonca D."/>
            <person name="Nobrega F."/>
            <person name="Rodrigues L."/>
            <person name="Saibo N.J.M."/>
            <person name="Varela M.C."/>
            <person name="Egas C."/>
            <person name="Matos J."/>
            <person name="Miguel C.M."/>
            <person name="Oliveira M.M."/>
            <person name="Ricardo C.P."/>
            <person name="Goncalves S."/>
        </authorList>
    </citation>
    <scope>NUCLEOTIDE SEQUENCE [LARGE SCALE GENOMIC DNA]</scope>
    <source>
        <strain evidence="3">cv. HL8</strain>
    </source>
</reference>
<dbReference type="Proteomes" id="UP000237347">
    <property type="component" value="Unassembled WGS sequence"/>
</dbReference>
<proteinExistence type="predicted"/>
<sequence>MEAIARTFKQLWQTKGGFEVKDVGNHVVLFMFSDRLDVARVQIHDLPVRDMNSKAVAEIGRVCGEVHQGLREWGNQDGSTFMRIRVGVDTSKPLCRGHKIRQENGKCGRLSHSDKDCELWIQSQGSLTEADRQFGAWLQAPNFNNRKCSSVKVGDVEVEMDGGDSNGEDERREREMTARGKVGVPEHETSQFSEPNAIVGSPPVHRTPLVETNTAIIANTKFSECILGEKPDFQLVLQEID</sequence>
<evidence type="ECO:0000313" key="3">
    <source>
        <dbReference type="Proteomes" id="UP000237347"/>
    </source>
</evidence>
<feature type="region of interest" description="Disordered" evidence="1">
    <location>
        <begin position="158"/>
        <end position="204"/>
    </location>
</feature>
<keyword evidence="3" id="KW-1185">Reference proteome</keyword>
<organism evidence="2 3">
    <name type="scientific">Quercus suber</name>
    <name type="common">Cork oak</name>
    <dbReference type="NCBI Taxonomy" id="58331"/>
    <lineage>
        <taxon>Eukaryota</taxon>
        <taxon>Viridiplantae</taxon>
        <taxon>Streptophyta</taxon>
        <taxon>Embryophyta</taxon>
        <taxon>Tracheophyta</taxon>
        <taxon>Spermatophyta</taxon>
        <taxon>Magnoliopsida</taxon>
        <taxon>eudicotyledons</taxon>
        <taxon>Gunneridae</taxon>
        <taxon>Pentapetalae</taxon>
        <taxon>rosids</taxon>
        <taxon>fabids</taxon>
        <taxon>Fagales</taxon>
        <taxon>Fagaceae</taxon>
        <taxon>Quercus</taxon>
    </lineage>
</organism>
<evidence type="ECO:0000313" key="2">
    <source>
        <dbReference type="EMBL" id="KAK7846218.1"/>
    </source>
</evidence>
<gene>
    <name evidence="2" type="ORF">CFP56_008239</name>
</gene>
<feature type="compositionally biased region" description="Basic and acidic residues" evidence="1">
    <location>
        <begin position="168"/>
        <end position="189"/>
    </location>
</feature>
<name>A0AAW0L5H9_QUESU</name>